<organism evidence="1 2">
    <name type="scientific">Lithohypha guttulata</name>
    <dbReference type="NCBI Taxonomy" id="1690604"/>
    <lineage>
        <taxon>Eukaryota</taxon>
        <taxon>Fungi</taxon>
        <taxon>Dikarya</taxon>
        <taxon>Ascomycota</taxon>
        <taxon>Pezizomycotina</taxon>
        <taxon>Eurotiomycetes</taxon>
        <taxon>Chaetothyriomycetidae</taxon>
        <taxon>Chaetothyriales</taxon>
        <taxon>Trichomeriaceae</taxon>
        <taxon>Lithohypha</taxon>
    </lineage>
</organism>
<comment type="caution">
    <text evidence="1">The sequence shown here is derived from an EMBL/GenBank/DDBJ whole genome shotgun (WGS) entry which is preliminary data.</text>
</comment>
<proteinExistence type="predicted"/>
<gene>
    <name evidence="1" type="ORF">LTR05_008688</name>
</gene>
<sequence>MENWNMDLSTYTPPLGLTVISWVSIGVAVLASLWLTFDIVYRRGWRSMMAVMIPVYIINALYLWPITVWTYIKYGRPELPSKKIEDGAEESEEDPLLHSNHRMDHSEGNTGGEPRCGGSETVTDPRSGHHGHSMGHGGGVHQHPHGMSANQPTFATITIATCHCGAGCVLGDIIGEWLIYRSGATIGGSMLYAAFIVDFVLALAFGIVFQYFSIAPMAGDYGWKTILRSAKADFLSLTFFEIGLFGWMAIFDLWIFDQKLGMNTMTYWFMMQIGMFFGHWTGFPINWLLINKGIKEACA</sequence>
<name>A0AAN7PQ05_9EURO</name>
<evidence type="ECO:0000313" key="2">
    <source>
        <dbReference type="Proteomes" id="UP001309876"/>
    </source>
</evidence>
<dbReference type="Pfam" id="PF14342">
    <property type="entry name" value="DUF4396"/>
    <property type="match status" value="1"/>
</dbReference>
<evidence type="ECO:0000313" key="1">
    <source>
        <dbReference type="EMBL" id="KAK5080328.1"/>
    </source>
</evidence>
<keyword evidence="2" id="KW-1185">Reference proteome</keyword>
<reference evidence="1 2" key="1">
    <citation type="submission" date="2023-08" db="EMBL/GenBank/DDBJ databases">
        <title>Black Yeasts Isolated from many extreme environments.</title>
        <authorList>
            <person name="Coleine C."/>
            <person name="Stajich J.E."/>
            <person name="Selbmann L."/>
        </authorList>
    </citation>
    <scope>NUCLEOTIDE SEQUENCE [LARGE SCALE GENOMIC DNA]</scope>
    <source>
        <strain evidence="1 2">CCFEE 5910</strain>
    </source>
</reference>
<dbReference type="InterPro" id="IPR025509">
    <property type="entry name" value="DUF4396"/>
</dbReference>
<protein>
    <submittedName>
        <fullName evidence="1">Uncharacterized protein</fullName>
    </submittedName>
</protein>
<dbReference type="EMBL" id="JAVRRJ010000016">
    <property type="protein sequence ID" value="KAK5080328.1"/>
    <property type="molecule type" value="Genomic_DNA"/>
</dbReference>
<accession>A0AAN7PQ05</accession>
<dbReference type="AlphaFoldDB" id="A0AAN7PQ05"/>
<dbReference type="Proteomes" id="UP001309876">
    <property type="component" value="Unassembled WGS sequence"/>
</dbReference>